<feature type="compositionally biased region" description="Basic and acidic residues" evidence="6">
    <location>
        <begin position="119"/>
        <end position="129"/>
    </location>
</feature>
<comment type="subunit">
    <text evidence="2 5">Homopentamer.</text>
</comment>
<protein>
    <recommendedName>
        <fullName evidence="5">Flagellar hook-associated protein 2</fullName>
        <shortName evidence="5">HAP2</shortName>
    </recommendedName>
    <alternativeName>
        <fullName evidence="5">Flagellar cap protein</fullName>
    </alternativeName>
</protein>
<comment type="similarity">
    <text evidence="1 5">Belongs to the FliD family.</text>
</comment>
<evidence type="ECO:0000313" key="9">
    <source>
        <dbReference type="EMBL" id="MFD1885612.1"/>
    </source>
</evidence>
<name>A0ABW4RH42_9BACL</name>
<keyword evidence="5" id="KW-0964">Secreted</keyword>
<dbReference type="PANTHER" id="PTHR30288:SF0">
    <property type="entry name" value="FLAGELLAR HOOK-ASSOCIATED PROTEIN 2"/>
    <property type="match status" value="1"/>
</dbReference>
<dbReference type="Proteomes" id="UP001597233">
    <property type="component" value="Unassembled WGS sequence"/>
</dbReference>
<reference evidence="10" key="1">
    <citation type="journal article" date="2019" name="Int. J. Syst. Evol. Microbiol.">
        <title>The Global Catalogue of Microorganisms (GCM) 10K type strain sequencing project: providing services to taxonomists for standard genome sequencing and annotation.</title>
        <authorList>
            <consortium name="The Broad Institute Genomics Platform"/>
            <consortium name="The Broad Institute Genome Sequencing Center for Infectious Disease"/>
            <person name="Wu L."/>
            <person name="Ma J."/>
        </authorList>
    </citation>
    <scope>NUCLEOTIDE SEQUENCE [LARGE SCALE GENOMIC DNA]</scope>
    <source>
        <strain evidence="10">CCUG 54950</strain>
    </source>
</reference>
<dbReference type="InterPro" id="IPR003481">
    <property type="entry name" value="FliD_N"/>
</dbReference>
<evidence type="ECO:0000259" key="7">
    <source>
        <dbReference type="Pfam" id="PF02465"/>
    </source>
</evidence>
<keyword evidence="10" id="KW-1185">Reference proteome</keyword>
<dbReference type="EMBL" id="JBHUEH010000013">
    <property type="protein sequence ID" value="MFD1885612.1"/>
    <property type="molecule type" value="Genomic_DNA"/>
</dbReference>
<comment type="caution">
    <text evidence="9">The sequence shown here is derived from an EMBL/GenBank/DDBJ whole genome shotgun (WGS) entry which is preliminary data.</text>
</comment>
<feature type="domain" description="Flagellar hook-associated protein 2 C-terminal" evidence="8">
    <location>
        <begin position="228"/>
        <end position="502"/>
    </location>
</feature>
<proteinExistence type="inferred from homology"/>
<evidence type="ECO:0000259" key="8">
    <source>
        <dbReference type="Pfam" id="PF07195"/>
    </source>
</evidence>
<evidence type="ECO:0000256" key="4">
    <source>
        <dbReference type="ARBA" id="ARBA00023143"/>
    </source>
</evidence>
<keyword evidence="9" id="KW-0969">Cilium</keyword>
<evidence type="ECO:0000256" key="6">
    <source>
        <dbReference type="SAM" id="MobiDB-lite"/>
    </source>
</evidence>
<evidence type="ECO:0000256" key="2">
    <source>
        <dbReference type="ARBA" id="ARBA00011255"/>
    </source>
</evidence>
<keyword evidence="4 5" id="KW-0975">Bacterial flagellum</keyword>
<evidence type="ECO:0000256" key="1">
    <source>
        <dbReference type="ARBA" id="ARBA00009764"/>
    </source>
</evidence>
<feature type="domain" description="Flagellar hook-associated protein 2 N-terminal" evidence="7">
    <location>
        <begin position="11"/>
        <end position="108"/>
    </location>
</feature>
<dbReference type="PANTHER" id="PTHR30288">
    <property type="entry name" value="FLAGELLAR CAP/ASSEMBLY PROTEIN FLID"/>
    <property type="match status" value="1"/>
</dbReference>
<comment type="subcellular location">
    <subcellularLocation>
        <location evidence="5">Secreted</location>
    </subcellularLocation>
    <subcellularLocation>
        <location evidence="5">Bacterial flagellum</location>
    </subcellularLocation>
</comment>
<evidence type="ECO:0000256" key="5">
    <source>
        <dbReference type="RuleBase" id="RU362066"/>
    </source>
</evidence>
<dbReference type="InterPro" id="IPR040026">
    <property type="entry name" value="FliD"/>
</dbReference>
<organism evidence="9 10">
    <name type="scientific">Paenibacillus wenxiniae</name>
    <dbReference type="NCBI Taxonomy" id="1636843"/>
    <lineage>
        <taxon>Bacteria</taxon>
        <taxon>Bacillati</taxon>
        <taxon>Bacillota</taxon>
        <taxon>Bacilli</taxon>
        <taxon>Bacillales</taxon>
        <taxon>Paenibacillaceae</taxon>
        <taxon>Paenibacillus</taxon>
    </lineage>
</organism>
<sequence length="511" mass="54083">MAVTRISGLASGLDIDATVKKLMTAEKAPLDKLNQQRQLLSWKQEGYRDVSSQLVTFLNDKLSNLSLSSSINAQKATVTGDATSVSATATGASGSSSMNVTVSQLATASRVSSSAGVSAKDKNDGKDGSLLKMSDVTGSSSDSSVSIALGNGAAVTVNYSATDSINDFVQKINTSKAGVTAIYDSGTGKMSITNNSTGKSAINLSGSAFSNFNIASSTNSDSSTSVMGKDAKVNINGLDMTQSSNQFTINGVQLTLNSVTAAGQSSQINITGDTDKLVSSVQSFVDAYNSVLSLMNGKIGEERYTKYQPLTDEQKKDMSDDEVKLWNSKAKSGMLKGDSILEQTISNMRTAMVQGVKLDNGTSISFAQLGISTGTYETKGKLILDTNKLKDALEKDPNIVNNFFGANNSKSTMNNTYTENDGILAKMKKVTRSALESMASTAGTSKVSSDTNASFLVNSLLGSQLTSLDRQISDMTSRLNDKETNYYKKFTAMETAMNRYNNQASALSSFR</sequence>
<keyword evidence="9" id="KW-0966">Cell projection</keyword>
<comment type="function">
    <text evidence="5">Required for morphogenesis and for the elongation of the flagellar filament by facilitating polymerization of the flagellin monomers at the tip of growing filament. Forms a capping structure, which prevents flagellin subunits (transported through the central channel of the flagellum) from leaking out without polymerization at the distal end.</text>
</comment>
<evidence type="ECO:0000313" key="10">
    <source>
        <dbReference type="Proteomes" id="UP001597233"/>
    </source>
</evidence>
<dbReference type="InterPro" id="IPR010809">
    <property type="entry name" value="FliD_C"/>
</dbReference>
<dbReference type="RefSeq" id="WP_347326763.1">
    <property type="nucleotide sequence ID" value="NZ_JBCGUH010000015.1"/>
</dbReference>
<evidence type="ECO:0000256" key="3">
    <source>
        <dbReference type="ARBA" id="ARBA00023054"/>
    </source>
</evidence>
<dbReference type="Pfam" id="PF07195">
    <property type="entry name" value="FliD_C"/>
    <property type="match status" value="1"/>
</dbReference>
<feature type="region of interest" description="Disordered" evidence="6">
    <location>
        <begin position="113"/>
        <end position="142"/>
    </location>
</feature>
<accession>A0ABW4RH42</accession>
<dbReference type="Pfam" id="PF02465">
    <property type="entry name" value="FliD_N"/>
    <property type="match status" value="1"/>
</dbReference>
<gene>
    <name evidence="9" type="primary">fliD</name>
    <name evidence="9" type="ORF">ACFSC9_08735</name>
</gene>
<keyword evidence="3" id="KW-0175">Coiled coil</keyword>
<keyword evidence="9" id="KW-0282">Flagellum</keyword>